<protein>
    <recommendedName>
        <fullName evidence="7">Rhodopsin domain-containing protein</fullName>
    </recommendedName>
</protein>
<feature type="transmembrane region" description="Helical" evidence="6">
    <location>
        <begin position="245"/>
        <end position="265"/>
    </location>
</feature>
<keyword evidence="2 6" id="KW-0812">Transmembrane</keyword>
<comment type="subcellular location">
    <subcellularLocation>
        <location evidence="1">Membrane</location>
        <topology evidence="1">Multi-pass membrane protein</topology>
    </subcellularLocation>
</comment>
<comment type="similarity">
    <text evidence="5">Belongs to the SAT4 family.</text>
</comment>
<organism evidence="8 9">
    <name type="scientific">Zalerion maritima</name>
    <dbReference type="NCBI Taxonomy" id="339359"/>
    <lineage>
        <taxon>Eukaryota</taxon>
        <taxon>Fungi</taxon>
        <taxon>Dikarya</taxon>
        <taxon>Ascomycota</taxon>
        <taxon>Pezizomycotina</taxon>
        <taxon>Sordariomycetes</taxon>
        <taxon>Lulworthiomycetidae</taxon>
        <taxon>Lulworthiales</taxon>
        <taxon>Lulworthiaceae</taxon>
        <taxon>Zalerion</taxon>
    </lineage>
</organism>
<evidence type="ECO:0000259" key="7">
    <source>
        <dbReference type="Pfam" id="PF20684"/>
    </source>
</evidence>
<keyword evidence="3 6" id="KW-1133">Transmembrane helix</keyword>
<feature type="domain" description="Rhodopsin" evidence="7">
    <location>
        <begin position="28"/>
        <end position="270"/>
    </location>
</feature>
<keyword evidence="9" id="KW-1185">Reference proteome</keyword>
<keyword evidence="4 6" id="KW-0472">Membrane</keyword>
<feature type="transmembrane region" description="Helical" evidence="6">
    <location>
        <begin position="86"/>
        <end position="109"/>
    </location>
</feature>
<evidence type="ECO:0000313" key="9">
    <source>
        <dbReference type="Proteomes" id="UP001201980"/>
    </source>
</evidence>
<dbReference type="Pfam" id="PF20684">
    <property type="entry name" value="Fung_rhodopsin"/>
    <property type="match status" value="1"/>
</dbReference>
<name>A0AAD5RYF6_9PEZI</name>
<feature type="transmembrane region" description="Helical" evidence="6">
    <location>
        <begin position="130"/>
        <end position="156"/>
    </location>
</feature>
<dbReference type="GO" id="GO:0016020">
    <property type="term" value="C:membrane"/>
    <property type="evidence" value="ECO:0007669"/>
    <property type="project" value="UniProtKB-SubCell"/>
</dbReference>
<feature type="transmembrane region" description="Helical" evidence="6">
    <location>
        <begin position="168"/>
        <end position="192"/>
    </location>
</feature>
<evidence type="ECO:0000256" key="2">
    <source>
        <dbReference type="ARBA" id="ARBA00022692"/>
    </source>
</evidence>
<accession>A0AAD5RYF6</accession>
<dbReference type="EMBL" id="JAKWBI020000026">
    <property type="protein sequence ID" value="KAJ2905737.1"/>
    <property type="molecule type" value="Genomic_DNA"/>
</dbReference>
<evidence type="ECO:0000256" key="1">
    <source>
        <dbReference type="ARBA" id="ARBA00004141"/>
    </source>
</evidence>
<feature type="transmembrane region" description="Helical" evidence="6">
    <location>
        <begin position="44"/>
        <end position="66"/>
    </location>
</feature>
<evidence type="ECO:0000256" key="4">
    <source>
        <dbReference type="ARBA" id="ARBA00023136"/>
    </source>
</evidence>
<evidence type="ECO:0000256" key="5">
    <source>
        <dbReference type="ARBA" id="ARBA00038359"/>
    </source>
</evidence>
<sequence length="425" mass="46572">MDPTYKPAISVLISAVVMKLLSSIVVLARLYVRLRILPKLGLDDYLMFGAYISSLGFMAVHFVAVIPGRLGMPIAAMSQSTRKTYLIALWLLGILYSLTLTLCKLSILIQYRAIFTAASSLTIERVCKGLMVTVVLAGTWGCLGSTFFCVPVEYYWGDAESGKCMDFAGLFFSVAALNIATDIAIFALPLPSIRSLRLPRKQKIGLTVVFALGFFVCIVSVLRLIGLYQISFAPAYDRSKHGISIAVWSSIEINIAMICGCLPMLKPLLVRIFPRLAWTNEDATLSIVRRTAYVTINEESGAAHIREGEGNGSSIGGKGSANVGVGVFVVGDDAAQNQHQLRDLSPVAEIMGEDIGVELGTPKDEESEPKRIAIMSEHRITGWGWDGILDWLSTEHFVNVFEGFIGDYEFHGLDRTLYPLWRGGI</sequence>
<feature type="transmembrane region" description="Helical" evidence="6">
    <location>
        <begin position="12"/>
        <end position="32"/>
    </location>
</feature>
<feature type="transmembrane region" description="Helical" evidence="6">
    <location>
        <begin position="204"/>
        <end position="225"/>
    </location>
</feature>
<reference evidence="8" key="1">
    <citation type="submission" date="2022-07" db="EMBL/GenBank/DDBJ databases">
        <title>Draft genome sequence of Zalerion maritima ATCC 34329, a (micro)plastics degrading marine fungus.</title>
        <authorList>
            <person name="Paco A."/>
            <person name="Goncalves M.F.M."/>
            <person name="Rocha-Santos T.A.P."/>
            <person name="Alves A."/>
        </authorList>
    </citation>
    <scope>NUCLEOTIDE SEQUENCE</scope>
    <source>
        <strain evidence="8">ATCC 34329</strain>
    </source>
</reference>
<dbReference type="PANTHER" id="PTHR33048:SF47">
    <property type="entry name" value="INTEGRAL MEMBRANE PROTEIN-RELATED"/>
    <property type="match status" value="1"/>
</dbReference>
<evidence type="ECO:0000256" key="6">
    <source>
        <dbReference type="SAM" id="Phobius"/>
    </source>
</evidence>
<proteinExistence type="inferred from homology"/>
<dbReference type="Proteomes" id="UP001201980">
    <property type="component" value="Unassembled WGS sequence"/>
</dbReference>
<comment type="caution">
    <text evidence="8">The sequence shown here is derived from an EMBL/GenBank/DDBJ whole genome shotgun (WGS) entry which is preliminary data.</text>
</comment>
<dbReference type="InterPro" id="IPR049326">
    <property type="entry name" value="Rhodopsin_dom_fungi"/>
</dbReference>
<evidence type="ECO:0000313" key="8">
    <source>
        <dbReference type="EMBL" id="KAJ2905737.1"/>
    </source>
</evidence>
<evidence type="ECO:0000256" key="3">
    <source>
        <dbReference type="ARBA" id="ARBA00022989"/>
    </source>
</evidence>
<dbReference type="PANTHER" id="PTHR33048">
    <property type="entry name" value="PTH11-LIKE INTEGRAL MEMBRANE PROTEIN (AFU_ORTHOLOGUE AFUA_5G11245)"/>
    <property type="match status" value="1"/>
</dbReference>
<dbReference type="AlphaFoldDB" id="A0AAD5RYF6"/>
<gene>
    <name evidence="8" type="ORF">MKZ38_004604</name>
</gene>
<dbReference type="InterPro" id="IPR052337">
    <property type="entry name" value="SAT4-like"/>
</dbReference>